<accession>A0A9P5CT12</accession>
<proteinExistence type="predicted"/>
<dbReference type="Proteomes" id="UP000803844">
    <property type="component" value="Unassembled WGS sequence"/>
</dbReference>
<dbReference type="GeneID" id="63836490"/>
<dbReference type="OrthoDB" id="4156714at2759"/>
<evidence type="ECO:0000313" key="1">
    <source>
        <dbReference type="EMBL" id="KAF3770179.1"/>
    </source>
</evidence>
<comment type="caution">
    <text evidence="1">The sequence shown here is derived from an EMBL/GenBank/DDBJ whole genome shotgun (WGS) entry which is preliminary data.</text>
</comment>
<dbReference type="EMBL" id="MU032344">
    <property type="protein sequence ID" value="KAF3770179.1"/>
    <property type="molecule type" value="Genomic_DNA"/>
</dbReference>
<sequence>MMEQNRSFATSDSDIVQWFANRSSAWYGWAKDTAPGNKQQCFNRPEEEIQELMAQLKTFMVLAADGKTPAELDREKKLPYILLHGMLANFICAEIFANPFSILDSVPGLSASSNTGSAFKESKDVDRKAKQAAQSDLAVTSKVVDSLYGYLVDCESASWIISMNNSKTPIFWRLG</sequence>
<dbReference type="AlphaFoldDB" id="A0A9P5CT12"/>
<gene>
    <name evidence="1" type="ORF">M406DRAFT_320240</name>
</gene>
<reference evidence="1" key="1">
    <citation type="journal article" date="2020" name="Phytopathology">
        <title>Genome sequence of the chestnut blight fungus Cryphonectria parasitica EP155: A fundamental resource for an archetypical invasive plant pathogen.</title>
        <authorList>
            <person name="Crouch J.A."/>
            <person name="Dawe A."/>
            <person name="Aerts A."/>
            <person name="Barry K."/>
            <person name="Churchill A.C.L."/>
            <person name="Grimwood J."/>
            <person name="Hillman B."/>
            <person name="Milgroom M.G."/>
            <person name="Pangilinan J."/>
            <person name="Smith M."/>
            <person name="Salamov A."/>
            <person name="Schmutz J."/>
            <person name="Yadav J."/>
            <person name="Grigoriev I.V."/>
            <person name="Nuss D."/>
        </authorList>
    </citation>
    <scope>NUCLEOTIDE SEQUENCE</scope>
    <source>
        <strain evidence="1">EP155</strain>
    </source>
</reference>
<evidence type="ECO:0000313" key="2">
    <source>
        <dbReference type="Proteomes" id="UP000803844"/>
    </source>
</evidence>
<name>A0A9P5CT12_CRYP1</name>
<organism evidence="1 2">
    <name type="scientific">Cryphonectria parasitica (strain ATCC 38755 / EP155)</name>
    <dbReference type="NCBI Taxonomy" id="660469"/>
    <lineage>
        <taxon>Eukaryota</taxon>
        <taxon>Fungi</taxon>
        <taxon>Dikarya</taxon>
        <taxon>Ascomycota</taxon>
        <taxon>Pezizomycotina</taxon>
        <taxon>Sordariomycetes</taxon>
        <taxon>Sordariomycetidae</taxon>
        <taxon>Diaporthales</taxon>
        <taxon>Cryphonectriaceae</taxon>
        <taxon>Cryphonectria-Endothia species complex</taxon>
        <taxon>Cryphonectria</taxon>
    </lineage>
</organism>
<protein>
    <submittedName>
        <fullName evidence="1">Uncharacterized protein</fullName>
    </submittedName>
</protein>
<keyword evidence="2" id="KW-1185">Reference proteome</keyword>
<dbReference type="RefSeq" id="XP_040781140.1">
    <property type="nucleotide sequence ID" value="XM_040919361.1"/>
</dbReference>